<keyword evidence="20" id="KW-1185">Reference proteome</keyword>
<evidence type="ECO:0000256" key="12">
    <source>
        <dbReference type="ARBA" id="ARBA00038905"/>
    </source>
</evidence>
<evidence type="ECO:0000256" key="5">
    <source>
        <dbReference type="ARBA" id="ARBA00022723"/>
    </source>
</evidence>
<keyword evidence="3" id="KW-0515">Mutator protein</keyword>
<dbReference type="SUPFAM" id="SSF55811">
    <property type="entry name" value="Nudix"/>
    <property type="match status" value="1"/>
</dbReference>
<evidence type="ECO:0000256" key="3">
    <source>
        <dbReference type="ARBA" id="ARBA00022457"/>
    </source>
</evidence>
<reference evidence="19 20" key="1">
    <citation type="submission" date="2017-09" db="EMBL/GenBank/DDBJ databases">
        <authorList>
            <person name="Ehlers B."/>
            <person name="Leendertz F.H."/>
        </authorList>
    </citation>
    <scope>NUCLEOTIDE SEQUENCE [LARGE SCALE GENOMIC DNA]</scope>
    <source>
        <strain evidence="19 20">DSM 16848</strain>
    </source>
</reference>
<dbReference type="PROSITE" id="PS00893">
    <property type="entry name" value="NUDIX_BOX"/>
    <property type="match status" value="1"/>
</dbReference>
<evidence type="ECO:0000256" key="6">
    <source>
        <dbReference type="ARBA" id="ARBA00022763"/>
    </source>
</evidence>
<dbReference type="GO" id="GO:0008413">
    <property type="term" value="F:8-oxo-7,8-dihydroguanosine triphosphate pyrophosphatase activity"/>
    <property type="evidence" value="ECO:0007669"/>
    <property type="project" value="TreeGrafter"/>
</dbReference>
<accession>A0A286ED76</accession>
<sequence length="135" mass="15132">MKPILNVVAGIVFNAHGEILLSSRPEGKAYAGYWEFAGGKIEAGETHLAALKREFFEELGVQIHDASAWLSPCYEYEHAIVNLHFYLVQAGQWAGEIQAKEGQNFTWRKPNQVADLPILPANYEIIQALCDLNFN</sequence>
<dbReference type="GO" id="GO:0035539">
    <property type="term" value="F:8-oxo-7,8-dihydrodeoxyguanosine triphosphate pyrophosphatase activity"/>
    <property type="evidence" value="ECO:0007669"/>
    <property type="project" value="UniProtKB-EC"/>
</dbReference>
<dbReference type="PANTHER" id="PTHR47707:SF1">
    <property type="entry name" value="NUDIX HYDROLASE FAMILY PROTEIN"/>
    <property type="match status" value="1"/>
</dbReference>
<dbReference type="CDD" id="cd03425">
    <property type="entry name" value="NUDIX_MutT_NudA_like"/>
    <property type="match status" value="1"/>
</dbReference>
<dbReference type="Pfam" id="PF00293">
    <property type="entry name" value="NUDIX"/>
    <property type="match status" value="1"/>
</dbReference>
<evidence type="ECO:0000256" key="1">
    <source>
        <dbReference type="ARBA" id="ARBA00001946"/>
    </source>
</evidence>
<gene>
    <name evidence="19" type="ORF">SAMN02746062_01417</name>
</gene>
<dbReference type="GO" id="GO:0046872">
    <property type="term" value="F:metal ion binding"/>
    <property type="evidence" value="ECO:0007669"/>
    <property type="project" value="UniProtKB-KW"/>
</dbReference>
<dbReference type="GO" id="GO:0044716">
    <property type="term" value="F:8-oxo-GDP phosphatase activity"/>
    <property type="evidence" value="ECO:0007669"/>
    <property type="project" value="TreeGrafter"/>
</dbReference>
<evidence type="ECO:0000256" key="15">
    <source>
        <dbReference type="ARBA" id="ARBA00041979"/>
    </source>
</evidence>
<evidence type="ECO:0000256" key="4">
    <source>
        <dbReference type="ARBA" id="ARBA00022705"/>
    </source>
</evidence>
<evidence type="ECO:0000256" key="8">
    <source>
        <dbReference type="ARBA" id="ARBA00022842"/>
    </source>
</evidence>
<keyword evidence="8" id="KW-0460">Magnesium</keyword>
<dbReference type="InterPro" id="IPR000086">
    <property type="entry name" value="NUDIX_hydrolase_dom"/>
</dbReference>
<evidence type="ECO:0000256" key="11">
    <source>
        <dbReference type="ARBA" id="ARBA00036904"/>
    </source>
</evidence>
<evidence type="ECO:0000256" key="2">
    <source>
        <dbReference type="ARBA" id="ARBA00005582"/>
    </source>
</evidence>
<dbReference type="Gene3D" id="3.90.79.10">
    <property type="entry name" value="Nucleoside Triphosphate Pyrophosphohydrolase"/>
    <property type="match status" value="1"/>
</dbReference>
<dbReference type="EMBL" id="OCNF01000011">
    <property type="protein sequence ID" value="SOD68853.1"/>
    <property type="molecule type" value="Genomic_DNA"/>
</dbReference>
<dbReference type="AlphaFoldDB" id="A0A286ED76"/>
<evidence type="ECO:0000313" key="19">
    <source>
        <dbReference type="EMBL" id="SOD68853.1"/>
    </source>
</evidence>
<organism evidence="19 20">
    <name type="scientific">Alysiella filiformis DSM 16848</name>
    <dbReference type="NCBI Taxonomy" id="1120981"/>
    <lineage>
        <taxon>Bacteria</taxon>
        <taxon>Pseudomonadati</taxon>
        <taxon>Pseudomonadota</taxon>
        <taxon>Betaproteobacteria</taxon>
        <taxon>Neisseriales</taxon>
        <taxon>Neisseriaceae</taxon>
        <taxon>Alysiella</taxon>
    </lineage>
</organism>
<evidence type="ECO:0000256" key="10">
    <source>
        <dbReference type="ARBA" id="ARBA00035861"/>
    </source>
</evidence>
<keyword evidence="6" id="KW-0227">DNA damage</keyword>
<evidence type="ECO:0000256" key="9">
    <source>
        <dbReference type="ARBA" id="ARBA00023204"/>
    </source>
</evidence>
<dbReference type="OrthoDB" id="9810648at2"/>
<dbReference type="GO" id="GO:0044715">
    <property type="term" value="F:8-oxo-dGDP phosphatase activity"/>
    <property type="evidence" value="ECO:0007669"/>
    <property type="project" value="TreeGrafter"/>
</dbReference>
<comment type="cofactor">
    <cofactor evidence="1">
        <name>Mg(2+)</name>
        <dbReference type="ChEBI" id="CHEBI:18420"/>
    </cofactor>
</comment>
<name>A0A286ED76_9NEIS</name>
<evidence type="ECO:0000256" key="7">
    <source>
        <dbReference type="ARBA" id="ARBA00022801"/>
    </source>
</evidence>
<comment type="catalytic activity">
    <reaction evidence="10">
        <text>8-oxo-dGTP + H2O = 8-oxo-dGMP + diphosphate + H(+)</text>
        <dbReference type="Rhea" id="RHEA:31575"/>
        <dbReference type="ChEBI" id="CHEBI:15377"/>
        <dbReference type="ChEBI" id="CHEBI:15378"/>
        <dbReference type="ChEBI" id="CHEBI:33019"/>
        <dbReference type="ChEBI" id="CHEBI:63224"/>
        <dbReference type="ChEBI" id="CHEBI:77896"/>
        <dbReference type="EC" id="3.6.1.55"/>
    </reaction>
</comment>
<evidence type="ECO:0000256" key="13">
    <source>
        <dbReference type="ARBA" id="ARBA00040794"/>
    </source>
</evidence>
<keyword evidence="9" id="KW-0234">DNA repair</keyword>
<keyword evidence="5" id="KW-0479">Metal-binding</keyword>
<dbReference type="Proteomes" id="UP000219669">
    <property type="component" value="Unassembled WGS sequence"/>
</dbReference>
<dbReference type="EC" id="3.6.1.55" evidence="12"/>
<keyword evidence="4" id="KW-0235">DNA replication</keyword>
<dbReference type="GO" id="GO:0006281">
    <property type="term" value="P:DNA repair"/>
    <property type="evidence" value="ECO:0007669"/>
    <property type="project" value="UniProtKB-KW"/>
</dbReference>
<dbReference type="PROSITE" id="PS51462">
    <property type="entry name" value="NUDIX"/>
    <property type="match status" value="1"/>
</dbReference>
<evidence type="ECO:0000256" key="16">
    <source>
        <dbReference type="ARBA" id="ARBA00042798"/>
    </source>
</evidence>
<comment type="similarity">
    <text evidence="2 17">Belongs to the Nudix hydrolase family.</text>
</comment>
<dbReference type="PANTHER" id="PTHR47707">
    <property type="entry name" value="8-OXO-DGTP DIPHOSPHATASE"/>
    <property type="match status" value="1"/>
</dbReference>
<protein>
    <recommendedName>
        <fullName evidence="13">8-oxo-dGTP diphosphatase</fullName>
        <ecNumber evidence="12">3.6.1.55</ecNumber>
    </recommendedName>
    <alternativeName>
        <fullName evidence="16">7,8-dihydro-8-oxoguanine-triphosphatase</fullName>
    </alternativeName>
    <alternativeName>
        <fullName evidence="15">Mutator protein MutT</fullName>
    </alternativeName>
    <alternativeName>
        <fullName evidence="14">dGTP pyrophosphohydrolase</fullName>
    </alternativeName>
</protein>
<feature type="domain" description="Nudix hydrolase" evidence="18">
    <location>
        <begin position="3"/>
        <end position="133"/>
    </location>
</feature>
<dbReference type="RefSeq" id="WP_097114450.1">
    <property type="nucleotide sequence ID" value="NZ_CP083931.1"/>
</dbReference>
<proteinExistence type="inferred from homology"/>
<dbReference type="InterPro" id="IPR020084">
    <property type="entry name" value="NUDIX_hydrolase_CS"/>
</dbReference>
<keyword evidence="7 17" id="KW-0378">Hydrolase</keyword>
<dbReference type="InterPro" id="IPR047127">
    <property type="entry name" value="MutT-like"/>
</dbReference>
<evidence type="ECO:0000256" key="14">
    <source>
        <dbReference type="ARBA" id="ARBA00041592"/>
    </source>
</evidence>
<dbReference type="PRINTS" id="PR00502">
    <property type="entry name" value="NUDIXFAMILY"/>
</dbReference>
<evidence type="ECO:0000259" key="18">
    <source>
        <dbReference type="PROSITE" id="PS51462"/>
    </source>
</evidence>
<dbReference type="GO" id="GO:0006260">
    <property type="term" value="P:DNA replication"/>
    <property type="evidence" value="ECO:0007669"/>
    <property type="project" value="UniProtKB-KW"/>
</dbReference>
<evidence type="ECO:0000256" key="17">
    <source>
        <dbReference type="RuleBase" id="RU003476"/>
    </source>
</evidence>
<evidence type="ECO:0000313" key="20">
    <source>
        <dbReference type="Proteomes" id="UP000219669"/>
    </source>
</evidence>
<dbReference type="InterPro" id="IPR015797">
    <property type="entry name" value="NUDIX_hydrolase-like_dom_sf"/>
</dbReference>
<comment type="catalytic activity">
    <reaction evidence="11">
        <text>8-oxo-GTP + H2O = 8-oxo-GMP + diphosphate + H(+)</text>
        <dbReference type="Rhea" id="RHEA:67616"/>
        <dbReference type="ChEBI" id="CHEBI:15377"/>
        <dbReference type="ChEBI" id="CHEBI:15378"/>
        <dbReference type="ChEBI" id="CHEBI:33019"/>
        <dbReference type="ChEBI" id="CHEBI:143553"/>
        <dbReference type="ChEBI" id="CHEBI:145694"/>
    </reaction>
</comment>
<dbReference type="InterPro" id="IPR020476">
    <property type="entry name" value="Nudix_hydrolase"/>
</dbReference>